<dbReference type="EMBL" id="UZAM01014064">
    <property type="protein sequence ID" value="VDP31750.1"/>
    <property type="molecule type" value="Genomic_DNA"/>
</dbReference>
<dbReference type="InterPro" id="IPR025660">
    <property type="entry name" value="Pept_his_AS"/>
</dbReference>
<dbReference type="GO" id="GO:0006508">
    <property type="term" value="P:proteolysis"/>
    <property type="evidence" value="ECO:0007669"/>
    <property type="project" value="InterPro"/>
</dbReference>
<dbReference type="SUPFAM" id="SSF54001">
    <property type="entry name" value="Cysteine proteinases"/>
    <property type="match status" value="1"/>
</dbReference>
<proteinExistence type="inferred from homology"/>
<reference evidence="5" key="1">
    <citation type="submission" date="2016-06" db="UniProtKB">
        <authorList>
            <consortium name="WormBaseParasite"/>
        </authorList>
    </citation>
    <scope>IDENTIFICATION</scope>
</reference>
<evidence type="ECO:0000256" key="1">
    <source>
        <dbReference type="ARBA" id="ARBA00008455"/>
    </source>
</evidence>
<dbReference type="PANTHER" id="PTHR12411">
    <property type="entry name" value="CYSTEINE PROTEASE FAMILY C1-RELATED"/>
    <property type="match status" value="1"/>
</dbReference>
<dbReference type="Pfam" id="PF00112">
    <property type="entry name" value="Peptidase_C1"/>
    <property type="match status" value="1"/>
</dbReference>
<evidence type="ECO:0000313" key="5">
    <source>
        <dbReference type="WBParaSite" id="SBAD_0001079601-mRNA-1"/>
    </source>
</evidence>
<gene>
    <name evidence="3" type="ORF">SBAD_LOCUS10432</name>
</gene>
<dbReference type="OrthoDB" id="640249at2759"/>
<dbReference type="GO" id="GO:0008234">
    <property type="term" value="F:cysteine-type peptidase activity"/>
    <property type="evidence" value="ECO:0007669"/>
    <property type="project" value="InterPro"/>
</dbReference>
<dbReference type="WBParaSite" id="SBAD_0001079601-mRNA-1">
    <property type="protein sequence ID" value="SBAD_0001079601-mRNA-1"/>
    <property type="gene ID" value="SBAD_0001079601"/>
</dbReference>
<keyword evidence="4" id="KW-1185">Reference proteome</keyword>
<evidence type="ECO:0000313" key="4">
    <source>
        <dbReference type="Proteomes" id="UP000270296"/>
    </source>
</evidence>
<reference evidence="3 4" key="2">
    <citation type="submission" date="2018-11" db="EMBL/GenBank/DDBJ databases">
        <authorList>
            <consortium name="Pathogen Informatics"/>
        </authorList>
    </citation>
    <scope>NUCLEOTIDE SEQUENCE [LARGE SCALE GENOMIC DNA]</scope>
</reference>
<dbReference type="PROSITE" id="PS00639">
    <property type="entry name" value="THIOL_PROTEASE_HIS"/>
    <property type="match status" value="1"/>
</dbReference>
<evidence type="ECO:0000313" key="3">
    <source>
        <dbReference type="EMBL" id="VDP31750.1"/>
    </source>
</evidence>
<evidence type="ECO:0000259" key="2">
    <source>
        <dbReference type="SMART" id="SM00645"/>
    </source>
</evidence>
<name>A0A183J3I2_9BILA</name>
<dbReference type="SMART" id="SM00645">
    <property type="entry name" value="Pept_C1"/>
    <property type="match status" value="1"/>
</dbReference>
<dbReference type="InterPro" id="IPR013128">
    <property type="entry name" value="Peptidase_C1A"/>
</dbReference>
<accession>A0A183J3I2</accession>
<sequence>MLVKNGLTVNPFKQFGTRPTVAVAAASVMSDRYCIASQGKKQPYVSDAYLLSCCKQCGSGCQGGSSFAALGFWQSGIPTGGMYGMQDCCQPYPFNCAHCPSATTPKCSKECIPSYRQSFNSSLTYGHDAYKILGEENAQREIFENGPVVGRMVVFEDLYIYVDGNNDARNRVYEHEWGKAMNQHAVRIIGWGEEDGTPYWLVANSWGENTQDEGTFKIIRGRNECGIEGYMAAVKPKLE</sequence>
<dbReference type="InterPro" id="IPR038765">
    <property type="entry name" value="Papain-like_cys_pep_sf"/>
</dbReference>
<protein>
    <submittedName>
        <fullName evidence="5">Pept_C1 domain-containing protein</fullName>
    </submittedName>
</protein>
<dbReference type="Gene3D" id="3.90.70.10">
    <property type="entry name" value="Cysteine proteinases"/>
    <property type="match status" value="1"/>
</dbReference>
<dbReference type="AlphaFoldDB" id="A0A183J3I2"/>
<organism evidence="5">
    <name type="scientific">Soboliphyme baturini</name>
    <dbReference type="NCBI Taxonomy" id="241478"/>
    <lineage>
        <taxon>Eukaryota</taxon>
        <taxon>Metazoa</taxon>
        <taxon>Ecdysozoa</taxon>
        <taxon>Nematoda</taxon>
        <taxon>Enoplea</taxon>
        <taxon>Dorylaimia</taxon>
        <taxon>Dioctophymatida</taxon>
        <taxon>Dioctophymatoidea</taxon>
        <taxon>Soboliphymatidae</taxon>
        <taxon>Soboliphyme</taxon>
    </lineage>
</organism>
<dbReference type="Proteomes" id="UP000270296">
    <property type="component" value="Unassembled WGS sequence"/>
</dbReference>
<feature type="domain" description="Peptidase C1A papain C-terminal" evidence="2">
    <location>
        <begin position="2"/>
        <end position="235"/>
    </location>
</feature>
<comment type="similarity">
    <text evidence="1">Belongs to the peptidase C1 family.</text>
</comment>
<dbReference type="InterPro" id="IPR000668">
    <property type="entry name" value="Peptidase_C1A_C"/>
</dbReference>